<keyword evidence="3" id="KW-0614">Plasmid</keyword>
<reference evidence="3" key="1">
    <citation type="journal article" date="2006" name="Microbiology">
        <title>Two novel conjugative plasmids from a single strain of Sulfolobus.</title>
        <authorList>
            <person name="Erauso G."/>
            <person name="Stedman K.M."/>
            <person name="van de Werken H.J."/>
            <person name="Zillig W."/>
            <person name="van der Oost J."/>
        </authorList>
    </citation>
    <scope>NUCLEOTIDE SEQUENCE</scope>
    <source>
        <strain evidence="3">SOG2/4</strain>
        <plasmid evidence="2">pSOG1</plasmid>
        <plasmid evidence="3">pSOG2</plasmid>
    </source>
</reference>
<organism evidence="3">
    <name type="scientific">Saccharolobus islandicus</name>
    <name type="common">Sulfolobus islandicus</name>
    <dbReference type="NCBI Taxonomy" id="43080"/>
    <lineage>
        <taxon>Archaea</taxon>
        <taxon>Thermoproteota</taxon>
        <taxon>Thermoprotei</taxon>
        <taxon>Sulfolobales</taxon>
        <taxon>Sulfolobaceae</taxon>
        <taxon>Saccharolobus</taxon>
    </lineage>
</organism>
<geneLocation type="plasmid" evidence="3">
    <name>pSOG2</name>
</geneLocation>
<geneLocation type="plasmid" evidence="2">
    <name>pSOG1</name>
</geneLocation>
<evidence type="ECO:0000256" key="1">
    <source>
        <dbReference type="SAM" id="Coils"/>
    </source>
</evidence>
<accession>Q0ZNN8</accession>
<dbReference type="RefSeq" id="WP_012386956.1">
    <property type="nucleotide sequence ID" value="NC_010597.1"/>
</dbReference>
<protein>
    <submittedName>
        <fullName evidence="3">Uncharacterized protein</fullName>
    </submittedName>
</protein>
<dbReference type="EMBL" id="DQ335583">
    <property type="protein sequence ID" value="ABE99629.1"/>
    <property type="molecule type" value="Genomic_DNA"/>
</dbReference>
<name>Q0ZNN8_SACIS</name>
<evidence type="ECO:0000313" key="3">
    <source>
        <dbReference type="EMBL" id="ABE99678.1"/>
    </source>
</evidence>
<evidence type="ECO:0000313" key="2">
    <source>
        <dbReference type="EMBL" id="ABE99629.1"/>
    </source>
</evidence>
<dbReference type="EMBL" id="DQ335584">
    <property type="protein sequence ID" value="ABE99678.1"/>
    <property type="molecule type" value="Genomic_DNA"/>
</dbReference>
<dbReference type="AlphaFoldDB" id="Q0ZNN8"/>
<keyword evidence="1" id="KW-0175">Coiled coil</keyword>
<feature type="coiled-coil region" evidence="1">
    <location>
        <begin position="68"/>
        <end position="100"/>
    </location>
</feature>
<sequence length="113" mass="12858">MSLVKSQKKVNSPVLGNLEKIVEFLSIKSREILAKEFYEELKEIRTPQGARLLATGQKHMSNKTILELAAMSKEARKRILELAKAEAEEVLSMIAAMEAEEEKRIEIMEVNEE</sequence>
<proteinExistence type="predicted"/>